<dbReference type="EMBL" id="GBXM01045820">
    <property type="protein sequence ID" value="JAH62757.1"/>
    <property type="molecule type" value="Transcribed_RNA"/>
</dbReference>
<reference evidence="1" key="2">
    <citation type="journal article" date="2015" name="Fish Shellfish Immunol.">
        <title>Early steps in the European eel (Anguilla anguilla)-Vibrio vulnificus interaction in the gills: Role of the RtxA13 toxin.</title>
        <authorList>
            <person name="Callol A."/>
            <person name="Pajuelo D."/>
            <person name="Ebbesson L."/>
            <person name="Teles M."/>
            <person name="MacKenzie S."/>
            <person name="Amaro C."/>
        </authorList>
    </citation>
    <scope>NUCLEOTIDE SEQUENCE</scope>
</reference>
<proteinExistence type="predicted"/>
<sequence length="29" mass="3104">MPVECASMFSNMGSIRVLCNAGDLWSGAR</sequence>
<reference evidence="1" key="1">
    <citation type="submission" date="2014-11" db="EMBL/GenBank/DDBJ databases">
        <authorList>
            <person name="Amaro Gonzalez C."/>
        </authorList>
    </citation>
    <scope>NUCLEOTIDE SEQUENCE</scope>
</reference>
<protein>
    <submittedName>
        <fullName evidence="1">Uncharacterized protein</fullName>
    </submittedName>
</protein>
<name>A0A0E9UAL1_ANGAN</name>
<dbReference type="EMBL" id="GBXM01034141">
    <property type="protein sequence ID" value="JAH74436.1"/>
    <property type="molecule type" value="Transcribed_RNA"/>
</dbReference>
<accession>A0A0E9UAL1</accession>
<organism evidence="1">
    <name type="scientific">Anguilla anguilla</name>
    <name type="common">European freshwater eel</name>
    <name type="synonym">Muraena anguilla</name>
    <dbReference type="NCBI Taxonomy" id="7936"/>
    <lineage>
        <taxon>Eukaryota</taxon>
        <taxon>Metazoa</taxon>
        <taxon>Chordata</taxon>
        <taxon>Craniata</taxon>
        <taxon>Vertebrata</taxon>
        <taxon>Euteleostomi</taxon>
        <taxon>Actinopterygii</taxon>
        <taxon>Neopterygii</taxon>
        <taxon>Teleostei</taxon>
        <taxon>Anguilliformes</taxon>
        <taxon>Anguillidae</taxon>
        <taxon>Anguilla</taxon>
    </lineage>
</organism>
<evidence type="ECO:0000313" key="1">
    <source>
        <dbReference type="EMBL" id="JAH62757.1"/>
    </source>
</evidence>
<dbReference type="AlphaFoldDB" id="A0A0E9UAL1"/>